<protein>
    <submittedName>
        <fullName evidence="7">Gluconate 5-dehydrogenase</fullName>
    </submittedName>
</protein>
<dbReference type="EMBL" id="LZRT01000066">
    <property type="protein sequence ID" value="OUM88111.1"/>
    <property type="molecule type" value="Genomic_DNA"/>
</dbReference>
<dbReference type="InterPro" id="IPR036291">
    <property type="entry name" value="NAD(P)-bd_dom_sf"/>
</dbReference>
<evidence type="ECO:0000256" key="4">
    <source>
        <dbReference type="RuleBase" id="RU000363"/>
    </source>
</evidence>
<keyword evidence="5" id="KW-0175">Coiled coil</keyword>
<evidence type="ECO:0000313" key="7">
    <source>
        <dbReference type="EMBL" id="OUM88111.1"/>
    </source>
</evidence>
<name>A0A1Y3PL79_9BACI</name>
<dbReference type="Proteomes" id="UP000196475">
    <property type="component" value="Unassembled WGS sequence"/>
</dbReference>
<dbReference type="PROSITE" id="PS00061">
    <property type="entry name" value="ADH_SHORT"/>
    <property type="match status" value="1"/>
</dbReference>
<dbReference type="NCBIfam" id="NF005559">
    <property type="entry name" value="PRK07231.1"/>
    <property type="match status" value="1"/>
</dbReference>
<evidence type="ECO:0000256" key="5">
    <source>
        <dbReference type="SAM" id="Coils"/>
    </source>
</evidence>
<dbReference type="FunFam" id="3.40.50.720:FF:000240">
    <property type="entry name" value="SDR family oxidoreductase"/>
    <property type="match status" value="1"/>
</dbReference>
<keyword evidence="2" id="KW-0521">NADP</keyword>
<proteinExistence type="inferred from homology"/>
<organism evidence="7 8">
    <name type="scientific">Bacillus thermozeamaize</name>
    <dbReference type="NCBI Taxonomy" id="230954"/>
    <lineage>
        <taxon>Bacteria</taxon>
        <taxon>Bacillati</taxon>
        <taxon>Bacillota</taxon>
        <taxon>Bacilli</taxon>
        <taxon>Bacillales</taxon>
        <taxon>Bacillaceae</taxon>
        <taxon>Bacillus</taxon>
    </lineage>
</organism>
<dbReference type="PRINTS" id="PR00081">
    <property type="entry name" value="GDHRDH"/>
</dbReference>
<dbReference type="Gene3D" id="3.40.50.720">
    <property type="entry name" value="NAD(P)-binding Rossmann-like Domain"/>
    <property type="match status" value="1"/>
</dbReference>
<evidence type="ECO:0000256" key="1">
    <source>
        <dbReference type="ARBA" id="ARBA00006484"/>
    </source>
</evidence>
<dbReference type="SMART" id="SM00822">
    <property type="entry name" value="PKS_KR"/>
    <property type="match status" value="1"/>
</dbReference>
<dbReference type="InterPro" id="IPR057326">
    <property type="entry name" value="KR_dom"/>
</dbReference>
<keyword evidence="3" id="KW-0560">Oxidoreductase</keyword>
<dbReference type="PANTHER" id="PTHR43618">
    <property type="entry name" value="7-ALPHA-HYDROXYSTEROID DEHYDROGENASE"/>
    <property type="match status" value="1"/>
</dbReference>
<dbReference type="AlphaFoldDB" id="A0A1Y3PL79"/>
<dbReference type="PANTHER" id="PTHR43618:SF8">
    <property type="entry name" value="7ALPHA-HYDROXYSTEROID DEHYDROGENASE"/>
    <property type="match status" value="1"/>
</dbReference>
<dbReference type="GO" id="GO:0005975">
    <property type="term" value="P:carbohydrate metabolic process"/>
    <property type="evidence" value="ECO:0007669"/>
    <property type="project" value="UniProtKB-ARBA"/>
</dbReference>
<evidence type="ECO:0000256" key="2">
    <source>
        <dbReference type="ARBA" id="ARBA00022857"/>
    </source>
</evidence>
<accession>A0A1Y3PL79</accession>
<dbReference type="InterPro" id="IPR020904">
    <property type="entry name" value="Sc_DH/Rdtase_CS"/>
</dbReference>
<dbReference type="NCBIfam" id="NF006070">
    <property type="entry name" value="PRK08213.1"/>
    <property type="match status" value="1"/>
</dbReference>
<feature type="coiled-coil region" evidence="5">
    <location>
        <begin position="42"/>
        <end position="69"/>
    </location>
</feature>
<gene>
    <name evidence="7" type="ORF">BAA01_13985</name>
</gene>
<comment type="similarity">
    <text evidence="1 4">Belongs to the short-chain dehydrogenases/reductases (SDR) family.</text>
</comment>
<dbReference type="InterPro" id="IPR052178">
    <property type="entry name" value="Sec_Metab_Biosynth_SDR"/>
</dbReference>
<dbReference type="InterPro" id="IPR002347">
    <property type="entry name" value="SDR_fam"/>
</dbReference>
<reference evidence="8" key="1">
    <citation type="submission" date="2016-06" db="EMBL/GenBank/DDBJ databases">
        <authorList>
            <person name="Nascimento L."/>
            <person name="Pereira R.V."/>
            <person name="Martins L.F."/>
            <person name="Quaggio R.B."/>
            <person name="Silva A.M."/>
            <person name="Setubal J.C."/>
        </authorList>
    </citation>
    <scope>NUCLEOTIDE SEQUENCE [LARGE SCALE GENOMIC DNA]</scope>
</reference>
<dbReference type="Pfam" id="PF00106">
    <property type="entry name" value="adh_short"/>
    <property type="match status" value="1"/>
</dbReference>
<dbReference type="SUPFAM" id="SSF51735">
    <property type="entry name" value="NAD(P)-binding Rossmann-fold domains"/>
    <property type="match status" value="1"/>
</dbReference>
<sequence>MAGKNVMELFDLSGKTAIVTGGGRGLGEQMAHALVEAGLSNIVLCSRRVENCEEVAEELRKKGANAEAMACNVADAADVQKVVQHTLDKFGQIHILINNSGTSWGADVLEMPEDKWDLVFDVNVKGIFLMSQAVGRSMIENKYGKIINIASVAGLKGEPPEILNAIGYSASKGAVITFTRDLAVKWARHNITVNAIAPGFFPTKMTKGVLEMVGDKVKQHSPMGRIGDENDLKGVTVLLASDASKFITGVVIPVDGGARA</sequence>
<evidence type="ECO:0000259" key="6">
    <source>
        <dbReference type="SMART" id="SM00822"/>
    </source>
</evidence>
<evidence type="ECO:0000256" key="3">
    <source>
        <dbReference type="ARBA" id="ARBA00023002"/>
    </source>
</evidence>
<feature type="domain" description="Ketoreductase" evidence="6">
    <location>
        <begin position="15"/>
        <end position="199"/>
    </location>
</feature>
<comment type="caution">
    <text evidence="7">The sequence shown here is derived from an EMBL/GenBank/DDBJ whole genome shotgun (WGS) entry which is preliminary data.</text>
</comment>
<dbReference type="PRINTS" id="PR00080">
    <property type="entry name" value="SDRFAMILY"/>
</dbReference>
<dbReference type="GO" id="GO:0016616">
    <property type="term" value="F:oxidoreductase activity, acting on the CH-OH group of donors, NAD or NADP as acceptor"/>
    <property type="evidence" value="ECO:0007669"/>
    <property type="project" value="UniProtKB-ARBA"/>
</dbReference>
<evidence type="ECO:0000313" key="8">
    <source>
        <dbReference type="Proteomes" id="UP000196475"/>
    </source>
</evidence>